<dbReference type="Proteomes" id="UP001239522">
    <property type="component" value="Chromosome"/>
</dbReference>
<feature type="transmembrane region" description="Helical" evidence="2">
    <location>
        <begin position="225"/>
        <end position="243"/>
    </location>
</feature>
<keyword evidence="4" id="KW-1185">Reference proteome</keyword>
<feature type="region of interest" description="Disordered" evidence="1">
    <location>
        <begin position="279"/>
        <end position="301"/>
    </location>
</feature>
<evidence type="ECO:0000313" key="3">
    <source>
        <dbReference type="EMBL" id="WLQ34518.1"/>
    </source>
</evidence>
<feature type="compositionally biased region" description="Pro residues" evidence="1">
    <location>
        <begin position="283"/>
        <end position="301"/>
    </location>
</feature>
<proteinExistence type="predicted"/>
<dbReference type="SUPFAM" id="SSF48452">
    <property type="entry name" value="TPR-like"/>
    <property type="match status" value="1"/>
</dbReference>
<keyword evidence="2" id="KW-0812">Transmembrane</keyword>
<keyword evidence="2" id="KW-1133">Transmembrane helix</keyword>
<name>A0ABY9HIY9_9ACTN</name>
<feature type="transmembrane region" description="Helical" evidence="2">
    <location>
        <begin position="249"/>
        <end position="267"/>
    </location>
</feature>
<evidence type="ECO:0000256" key="2">
    <source>
        <dbReference type="SAM" id="Phobius"/>
    </source>
</evidence>
<accession>A0ABY9HIY9</accession>
<reference evidence="3 4" key="1">
    <citation type="submission" date="2023-03" db="EMBL/GenBank/DDBJ databases">
        <title>Isolation and description of six Streptomyces strains from soil environments, able to metabolize different microbial glucans.</title>
        <authorList>
            <person name="Widen T."/>
            <person name="Larsbrink J."/>
        </authorList>
    </citation>
    <scope>NUCLEOTIDE SEQUENCE [LARGE SCALE GENOMIC DNA]</scope>
    <source>
        <strain evidence="3 4">Mut1</strain>
    </source>
</reference>
<evidence type="ECO:0000313" key="4">
    <source>
        <dbReference type="Proteomes" id="UP001239522"/>
    </source>
</evidence>
<dbReference type="InterPro" id="IPR011990">
    <property type="entry name" value="TPR-like_helical_dom_sf"/>
</dbReference>
<evidence type="ECO:0000256" key="1">
    <source>
        <dbReference type="SAM" id="MobiDB-lite"/>
    </source>
</evidence>
<sequence>MQDTGQTNTPETAPPPEEPRPEPGARAASEAAAAAVREALRSERPADARKQATAALEAYGPDPDLYLLLGRAHVAEDEDDHDDEAERAYRRGLDAFPDHLALLTAYAELCRAADALDRPGRHARADRLMARVAELAPGSPEALRLSNPAPVWAAQPPTPRLSASHTQRHDVRSALAAAPNLAEAARRADEEAGQHPYDLRLAIRAETLTAFLRPGRRLLLGQVRAPYLSVLAVLAVGALALVPESAAPWSMWAGAAALLTLVPYRLLAVLESGARSRAVHRTPPLPEGAPEPASPLPPPPPPGARDFVLLGTALTLAVFAVVSPLAFKYPADTSYPHYTATAPKTFRGAPLFSAVPVVDGVSSDMASLWTRALNAEGAFAYVYGELADRDGPIGPAALVFGAVGDFRNTPDKALKGYELGLAESDSTIDGVWKPDPGPDGRRLRCVSYADDSETPGSRVACSWVDNGSYGTVVMNEPGLDHETATKAVRTALDAALLRDDRAL</sequence>
<keyword evidence="2" id="KW-0472">Membrane</keyword>
<feature type="compositionally biased region" description="Basic and acidic residues" evidence="1">
    <location>
        <begin position="38"/>
        <end position="50"/>
    </location>
</feature>
<dbReference type="EMBL" id="CP120997">
    <property type="protein sequence ID" value="WLQ34518.1"/>
    <property type="molecule type" value="Genomic_DNA"/>
</dbReference>
<evidence type="ECO:0008006" key="5">
    <source>
        <dbReference type="Google" id="ProtNLM"/>
    </source>
</evidence>
<dbReference type="RefSeq" id="WP_306054743.1">
    <property type="nucleotide sequence ID" value="NZ_CP120997.1"/>
</dbReference>
<feature type="region of interest" description="Disordered" evidence="1">
    <location>
        <begin position="1"/>
        <end position="57"/>
    </location>
</feature>
<gene>
    <name evidence="3" type="ORF">P8A18_14215</name>
</gene>
<organism evidence="3 4">
    <name type="scientific">Streptomyces castrisilvae</name>
    <dbReference type="NCBI Taxonomy" id="3033811"/>
    <lineage>
        <taxon>Bacteria</taxon>
        <taxon>Bacillati</taxon>
        <taxon>Actinomycetota</taxon>
        <taxon>Actinomycetes</taxon>
        <taxon>Kitasatosporales</taxon>
        <taxon>Streptomycetaceae</taxon>
        <taxon>Streptomyces</taxon>
    </lineage>
</organism>
<feature type="transmembrane region" description="Helical" evidence="2">
    <location>
        <begin position="307"/>
        <end position="327"/>
    </location>
</feature>
<dbReference type="Gene3D" id="1.25.40.10">
    <property type="entry name" value="Tetratricopeptide repeat domain"/>
    <property type="match status" value="1"/>
</dbReference>
<protein>
    <recommendedName>
        <fullName evidence="5">Tetratricopeptide repeat protein</fullName>
    </recommendedName>
</protein>
<feature type="compositionally biased region" description="Low complexity" evidence="1">
    <location>
        <begin position="24"/>
        <end position="37"/>
    </location>
</feature>